<evidence type="ECO:0000256" key="3">
    <source>
        <dbReference type="ARBA" id="ARBA00023052"/>
    </source>
</evidence>
<comment type="similarity">
    <text evidence="2 4">Belongs to the TPP enzyme family.</text>
</comment>
<dbReference type="GO" id="GO:0030976">
    <property type="term" value="F:thiamine pyrophosphate binding"/>
    <property type="evidence" value="ECO:0007669"/>
    <property type="project" value="InterPro"/>
</dbReference>
<evidence type="ECO:0000313" key="8">
    <source>
        <dbReference type="EMBL" id="MCY9598232.1"/>
    </source>
</evidence>
<dbReference type="InterPro" id="IPR011766">
    <property type="entry name" value="TPP_enzyme_TPP-bd"/>
</dbReference>
<evidence type="ECO:0000256" key="1">
    <source>
        <dbReference type="ARBA" id="ARBA00001964"/>
    </source>
</evidence>
<evidence type="ECO:0000259" key="5">
    <source>
        <dbReference type="Pfam" id="PF00205"/>
    </source>
</evidence>
<keyword evidence="3 4" id="KW-0786">Thiamine pyrophosphate</keyword>
<comment type="cofactor">
    <cofactor evidence="1">
        <name>thiamine diphosphate</name>
        <dbReference type="ChEBI" id="CHEBI:58937"/>
    </cofactor>
</comment>
<dbReference type="Pfam" id="PF00205">
    <property type="entry name" value="TPP_enzyme_M"/>
    <property type="match status" value="1"/>
</dbReference>
<evidence type="ECO:0000259" key="6">
    <source>
        <dbReference type="Pfam" id="PF02775"/>
    </source>
</evidence>
<evidence type="ECO:0000256" key="2">
    <source>
        <dbReference type="ARBA" id="ARBA00007812"/>
    </source>
</evidence>
<proteinExistence type="inferred from homology"/>
<dbReference type="InterPro" id="IPR000399">
    <property type="entry name" value="TPP-bd_CS"/>
</dbReference>
<evidence type="ECO:0000313" key="11">
    <source>
        <dbReference type="Proteomes" id="UP001527202"/>
    </source>
</evidence>
<dbReference type="Pfam" id="PF02775">
    <property type="entry name" value="TPP_enzyme_C"/>
    <property type="match status" value="1"/>
</dbReference>
<reference evidence="9 10" key="1">
    <citation type="submission" date="2018-01" db="EMBL/GenBank/DDBJ databases">
        <title>The whole genome sequencing and assembly of Paenibacillus chitinolyticus KCCM 41400 strain.</title>
        <authorList>
            <person name="Kim J.-Y."/>
            <person name="Park M.-K."/>
            <person name="Lee Y.-J."/>
            <person name="Yi H."/>
            <person name="Bahn Y.-S."/>
            <person name="Kim J.F."/>
            <person name="Lee D.-W."/>
        </authorList>
    </citation>
    <scope>NUCLEOTIDE SEQUENCE [LARGE SCALE GENOMIC DNA]</scope>
    <source>
        <strain evidence="9 10">KCCM 41400</strain>
    </source>
</reference>
<dbReference type="OrthoDB" id="4494979at2"/>
<dbReference type="CDD" id="cd07035">
    <property type="entry name" value="TPP_PYR_POX_like"/>
    <property type="match status" value="1"/>
</dbReference>
<dbReference type="PANTHER" id="PTHR18968">
    <property type="entry name" value="THIAMINE PYROPHOSPHATE ENZYMES"/>
    <property type="match status" value="1"/>
</dbReference>
<dbReference type="KEGG" id="pchi:PC41400_16245"/>
<dbReference type="GeneID" id="95376360"/>
<dbReference type="InterPro" id="IPR029061">
    <property type="entry name" value="THDP-binding"/>
</dbReference>
<dbReference type="GO" id="GO:0003984">
    <property type="term" value="F:acetolactate synthase activity"/>
    <property type="evidence" value="ECO:0007669"/>
    <property type="project" value="TreeGrafter"/>
</dbReference>
<keyword evidence="11" id="KW-1185">Reference proteome</keyword>
<dbReference type="GO" id="GO:0009099">
    <property type="term" value="P:L-valine biosynthetic process"/>
    <property type="evidence" value="ECO:0007669"/>
    <property type="project" value="TreeGrafter"/>
</dbReference>
<feature type="domain" description="Thiamine pyrophosphate enzyme TPP-binding" evidence="6">
    <location>
        <begin position="400"/>
        <end position="541"/>
    </location>
</feature>
<dbReference type="GO" id="GO:0050660">
    <property type="term" value="F:flavin adenine dinucleotide binding"/>
    <property type="evidence" value="ECO:0007669"/>
    <property type="project" value="TreeGrafter"/>
</dbReference>
<dbReference type="PROSITE" id="PS00187">
    <property type="entry name" value="TPP_ENZYMES"/>
    <property type="match status" value="1"/>
</dbReference>
<dbReference type="InterPro" id="IPR029035">
    <property type="entry name" value="DHS-like_NAD/FAD-binding_dom"/>
</dbReference>
<sequence length="586" mass="64283">MYIKEIVALWLKRMGIHTVFGIPGSYVLPMIDEISRKEIRFVLSQHEYGAALMADGFAKAGAAPACVITTTGIGATNALSGIVNSFTDSQPVILLTGQVPISTYGKGALQECVGEGRTFDLEALMSKVTKYSKLVESADHLLDTLKEAEMHLWSGRKGPVHICIPIDVQFTEIHFEGFEPFTFPKPTEIVDAGGEEVSRLGNLLKESQKPLLLLGAGANYSHNEEVVEQIADLGVPVATTLRGKGIINENHPHALGCTGLHGKSAANYYLYREADLVIAVGVSMSEFTTQGWDSIFDKAPLVQVDIDPKQIGKNYEVRIGIAADSETFLLALYGLLEDASWEKATAALRQSKHKFAEADREKDLTYVSAVQGKLHPVQVIETLQKLLPQGKTIWVTDPVSWTETHLLSKGAGTYIEGLNGAAIGYAPPAAIGAKCAKPDSYVVSIFGDGGFRQTALEMATATSHEIPVLWLNLNNEKFESINNAQKSYYKGNVVGTSYKPIDYVAFGESMQIDTIRVTTVEELQEAAKSFLHEERPLLLDIQIVGSVVSAPKFRQLARYKTWKLTTSRKSSEDMKEIVSYFLKNRY</sequence>
<evidence type="ECO:0000259" key="7">
    <source>
        <dbReference type="Pfam" id="PF02776"/>
    </source>
</evidence>
<protein>
    <submittedName>
        <fullName evidence="9">Thiamine pyrophosphate-binding protein</fullName>
    </submittedName>
</protein>
<dbReference type="InterPro" id="IPR045229">
    <property type="entry name" value="TPP_enz"/>
</dbReference>
<dbReference type="EMBL" id="JAMDMJ010000029">
    <property type="protein sequence ID" value="MCY9598232.1"/>
    <property type="molecule type" value="Genomic_DNA"/>
</dbReference>
<dbReference type="InterPro" id="IPR012001">
    <property type="entry name" value="Thiamin_PyroP_enz_TPP-bd_dom"/>
</dbReference>
<dbReference type="Gene3D" id="3.40.50.970">
    <property type="match status" value="2"/>
</dbReference>
<accession>A0A410WXN9</accession>
<dbReference type="AlphaFoldDB" id="A0A410WXN9"/>
<dbReference type="Proteomes" id="UP001527202">
    <property type="component" value="Unassembled WGS sequence"/>
</dbReference>
<name>A0A410WXN9_9BACL</name>
<dbReference type="GO" id="GO:0005948">
    <property type="term" value="C:acetolactate synthase complex"/>
    <property type="evidence" value="ECO:0007669"/>
    <property type="project" value="TreeGrafter"/>
</dbReference>
<dbReference type="Gene3D" id="3.40.50.1220">
    <property type="entry name" value="TPP-binding domain"/>
    <property type="match status" value="1"/>
</dbReference>
<dbReference type="InterPro" id="IPR012000">
    <property type="entry name" value="Thiamin_PyroP_enz_cen_dom"/>
</dbReference>
<gene>
    <name evidence="8" type="ORF">M5X16_21005</name>
    <name evidence="9" type="ORF">PC41400_16245</name>
</gene>
<dbReference type="Pfam" id="PF02776">
    <property type="entry name" value="TPP_enzyme_N"/>
    <property type="match status" value="1"/>
</dbReference>
<evidence type="ECO:0000313" key="10">
    <source>
        <dbReference type="Proteomes" id="UP000288943"/>
    </source>
</evidence>
<feature type="domain" description="Thiamine pyrophosphate enzyme central" evidence="5">
    <location>
        <begin position="199"/>
        <end position="332"/>
    </location>
</feature>
<dbReference type="SUPFAM" id="SSF52518">
    <property type="entry name" value="Thiamin diphosphate-binding fold (THDP-binding)"/>
    <property type="match status" value="2"/>
</dbReference>
<dbReference type="Proteomes" id="UP000288943">
    <property type="component" value="Chromosome"/>
</dbReference>
<organism evidence="9 10">
    <name type="scientific">Paenibacillus chitinolyticus</name>
    <dbReference type="NCBI Taxonomy" id="79263"/>
    <lineage>
        <taxon>Bacteria</taxon>
        <taxon>Bacillati</taxon>
        <taxon>Bacillota</taxon>
        <taxon>Bacilli</taxon>
        <taxon>Bacillales</taxon>
        <taxon>Paenibacillaceae</taxon>
        <taxon>Paenibacillus</taxon>
    </lineage>
</organism>
<dbReference type="EMBL" id="CP026520">
    <property type="protein sequence ID" value="QAV19144.1"/>
    <property type="molecule type" value="Genomic_DNA"/>
</dbReference>
<dbReference type="PANTHER" id="PTHR18968:SF13">
    <property type="entry name" value="ACETOLACTATE SYNTHASE CATALYTIC SUBUNIT, MITOCHONDRIAL"/>
    <property type="match status" value="1"/>
</dbReference>
<evidence type="ECO:0000256" key="4">
    <source>
        <dbReference type="RuleBase" id="RU362132"/>
    </source>
</evidence>
<dbReference type="SUPFAM" id="SSF52467">
    <property type="entry name" value="DHS-like NAD/FAD-binding domain"/>
    <property type="match status" value="1"/>
</dbReference>
<dbReference type="GO" id="GO:0000287">
    <property type="term" value="F:magnesium ion binding"/>
    <property type="evidence" value="ECO:0007669"/>
    <property type="project" value="InterPro"/>
</dbReference>
<dbReference type="GO" id="GO:0009097">
    <property type="term" value="P:isoleucine biosynthetic process"/>
    <property type="evidence" value="ECO:0007669"/>
    <property type="project" value="TreeGrafter"/>
</dbReference>
<dbReference type="CDD" id="cd00568">
    <property type="entry name" value="TPP_enzymes"/>
    <property type="match status" value="1"/>
</dbReference>
<dbReference type="RefSeq" id="WP_042225937.1">
    <property type="nucleotide sequence ID" value="NZ_CP026520.1"/>
</dbReference>
<feature type="domain" description="Thiamine pyrophosphate enzyme N-terminal TPP-binding" evidence="7">
    <location>
        <begin position="3"/>
        <end position="112"/>
    </location>
</feature>
<evidence type="ECO:0000313" key="9">
    <source>
        <dbReference type="EMBL" id="QAV19144.1"/>
    </source>
</evidence>
<reference evidence="8 11" key="2">
    <citation type="submission" date="2022-05" db="EMBL/GenBank/DDBJ databases">
        <title>Genome Sequencing of Bee-Associated Microbes.</title>
        <authorList>
            <person name="Dunlap C."/>
        </authorList>
    </citation>
    <scope>NUCLEOTIDE SEQUENCE [LARGE SCALE GENOMIC DNA]</scope>
    <source>
        <strain evidence="8 11">NRRL B-23120</strain>
    </source>
</reference>